<dbReference type="OrthoDB" id="5399006at2759"/>
<dbReference type="SUPFAM" id="SSF51735">
    <property type="entry name" value="NAD(P)-binding Rossmann-fold domains"/>
    <property type="match status" value="1"/>
</dbReference>
<evidence type="ECO:0000313" key="1">
    <source>
        <dbReference type="EMBL" id="TRX92120.1"/>
    </source>
</evidence>
<evidence type="ECO:0000313" key="2">
    <source>
        <dbReference type="Proteomes" id="UP000319160"/>
    </source>
</evidence>
<organism evidence="1 2">
    <name type="scientific">Xylaria flabelliformis</name>
    <dbReference type="NCBI Taxonomy" id="2512241"/>
    <lineage>
        <taxon>Eukaryota</taxon>
        <taxon>Fungi</taxon>
        <taxon>Dikarya</taxon>
        <taxon>Ascomycota</taxon>
        <taxon>Pezizomycotina</taxon>
        <taxon>Sordariomycetes</taxon>
        <taxon>Xylariomycetidae</taxon>
        <taxon>Xylariales</taxon>
        <taxon>Xylariaceae</taxon>
        <taxon>Xylaria</taxon>
    </lineage>
</organism>
<accession>A0A553HVZ7</accession>
<comment type="caution">
    <text evidence="1">The sequence shown here is derived from an EMBL/GenBank/DDBJ whole genome shotgun (WGS) entry which is preliminary data.</text>
</comment>
<gene>
    <name evidence="1" type="ORF">FHL15_006987</name>
</gene>
<dbReference type="EMBL" id="VFLP01000039">
    <property type="protein sequence ID" value="TRX92120.1"/>
    <property type="molecule type" value="Genomic_DNA"/>
</dbReference>
<name>A0A553HVZ7_9PEZI</name>
<keyword evidence="2" id="KW-1185">Reference proteome</keyword>
<dbReference type="Pfam" id="PF00106">
    <property type="entry name" value="adh_short"/>
    <property type="match status" value="1"/>
</dbReference>
<dbReference type="PANTHER" id="PTHR43431:SF7">
    <property type="entry name" value="OXIDOREDUCTASE, SHORT CHAIN DEHYDROGENASE_REDUCTASE FAMILY (AFU_ORTHOLOGUE AFUA_5G14000)"/>
    <property type="match status" value="1"/>
</dbReference>
<dbReference type="Gene3D" id="3.40.50.720">
    <property type="entry name" value="NAD(P)-binding Rossmann-like Domain"/>
    <property type="match status" value="1"/>
</dbReference>
<dbReference type="Proteomes" id="UP000319160">
    <property type="component" value="Unassembled WGS sequence"/>
</dbReference>
<reference evidence="2" key="1">
    <citation type="submission" date="2019-06" db="EMBL/GenBank/DDBJ databases">
        <title>Draft genome sequence of the griseofulvin-producing fungus Xylaria cubensis strain G536.</title>
        <authorList>
            <person name="Mead M.E."/>
            <person name="Raja H.A."/>
            <person name="Steenwyk J.L."/>
            <person name="Knowles S.L."/>
            <person name="Oberlies N.H."/>
            <person name="Rokas A."/>
        </authorList>
    </citation>
    <scope>NUCLEOTIDE SEQUENCE [LARGE SCALE GENOMIC DNA]</scope>
    <source>
        <strain evidence="2">G536</strain>
    </source>
</reference>
<dbReference type="PANTHER" id="PTHR43431">
    <property type="entry name" value="OXIDOREDUCTASE, SHORT CHAIN DEHYDROGENASE/REDUCTASE FAMILY (AFU_ORTHOLOGUE AFUA_5G14000)"/>
    <property type="match status" value="1"/>
</dbReference>
<proteinExistence type="predicted"/>
<dbReference type="STRING" id="2512241.A0A553HVZ7"/>
<dbReference type="InterPro" id="IPR002347">
    <property type="entry name" value="SDR_fam"/>
</dbReference>
<dbReference type="AlphaFoldDB" id="A0A553HVZ7"/>
<protein>
    <submittedName>
        <fullName evidence="1">Uncharacterized protein</fullName>
    </submittedName>
</protein>
<dbReference type="InterPro" id="IPR036291">
    <property type="entry name" value="NAD(P)-bd_dom_sf"/>
</dbReference>
<sequence length="359" mass="38361">MKCPKSRLQIPLVASPPSVGCRDCVTTLGQSGARSESPGRCGAAVEDAELTFATNCGIPDSRQRPLIIYINHNDLQSIERYQHILLPAILARFVFYTAINISSRNQRRPEDIMASKFYTVIIGAGGGTGGAVASRFSKAYPVVLLARTAATYESSVKAINDAGGKAIGINADAGDRASLDAAFETIAKELPDYKLAAAIYNASAGLQPRPFVEVDPEALELSINVNIRGFFNFAQKTLPLLEDAVSTSPHPPSLIVTGATASVKGSARFAAFAAGKWAKRALTQSIAREYGPKGVHVAHAVIDGVITGPRTEAFTSVNGGAPDGKISADSIAETYWNLHTQHRSGFTWEVDIRPYVEKW</sequence>